<proteinExistence type="predicted"/>
<comment type="caution">
    <text evidence="1">The sequence shown here is derived from an EMBL/GenBank/DDBJ whole genome shotgun (WGS) entry which is preliminary data.</text>
</comment>
<keyword evidence="2" id="KW-1185">Reference proteome</keyword>
<evidence type="ECO:0008006" key="3">
    <source>
        <dbReference type="Google" id="ProtNLM"/>
    </source>
</evidence>
<accession>A0A9J6EU22</accession>
<protein>
    <recommendedName>
        <fullName evidence="3">PDZ domain-containing protein</fullName>
    </recommendedName>
</protein>
<sequence>MEFVGTANTSPMTGTVYPGDVIWTLGGTTVERMPRDHIYRLLHSGRAQLAASVVPLSPLRSQQRLHISKLRESTLTDANSITCPTAAEAYEESG</sequence>
<reference evidence="1" key="1">
    <citation type="journal article" date="2020" name="Cell">
        <title>Large-Scale Comparative Analyses of Tick Genomes Elucidate Their Genetic Diversity and Vector Capacities.</title>
        <authorList>
            <consortium name="Tick Genome and Microbiome Consortium (TIGMIC)"/>
            <person name="Jia N."/>
            <person name="Wang J."/>
            <person name="Shi W."/>
            <person name="Du L."/>
            <person name="Sun Y."/>
            <person name="Zhan W."/>
            <person name="Jiang J.F."/>
            <person name="Wang Q."/>
            <person name="Zhang B."/>
            <person name="Ji P."/>
            <person name="Bell-Sakyi L."/>
            <person name="Cui X.M."/>
            <person name="Yuan T.T."/>
            <person name="Jiang B.G."/>
            <person name="Yang W.F."/>
            <person name="Lam T.T."/>
            <person name="Chang Q.C."/>
            <person name="Ding S.J."/>
            <person name="Wang X.J."/>
            <person name="Zhu J.G."/>
            <person name="Ruan X.D."/>
            <person name="Zhao L."/>
            <person name="Wei J.T."/>
            <person name="Ye R.Z."/>
            <person name="Que T.C."/>
            <person name="Du C.H."/>
            <person name="Zhou Y.H."/>
            <person name="Cheng J.X."/>
            <person name="Dai P.F."/>
            <person name="Guo W.B."/>
            <person name="Han X.H."/>
            <person name="Huang E.J."/>
            <person name="Li L.F."/>
            <person name="Wei W."/>
            <person name="Gao Y.C."/>
            <person name="Liu J.Z."/>
            <person name="Shao H.Z."/>
            <person name="Wang X."/>
            <person name="Wang C.C."/>
            <person name="Yang T.C."/>
            <person name="Huo Q.B."/>
            <person name="Li W."/>
            <person name="Chen H.Y."/>
            <person name="Chen S.E."/>
            <person name="Zhou L.G."/>
            <person name="Ni X.B."/>
            <person name="Tian J.H."/>
            <person name="Sheng Y."/>
            <person name="Liu T."/>
            <person name="Pan Y.S."/>
            <person name="Xia L.Y."/>
            <person name="Li J."/>
            <person name="Zhao F."/>
            <person name="Cao W.C."/>
        </authorList>
    </citation>
    <scope>NUCLEOTIDE SEQUENCE</scope>
    <source>
        <strain evidence="1">Rmic-2018</strain>
    </source>
</reference>
<name>A0A9J6EU22_RHIMP</name>
<gene>
    <name evidence="1" type="ORF">HPB51_016273</name>
</gene>
<reference evidence="1" key="2">
    <citation type="submission" date="2021-09" db="EMBL/GenBank/DDBJ databases">
        <authorList>
            <person name="Jia N."/>
            <person name="Wang J."/>
            <person name="Shi W."/>
            <person name="Du L."/>
            <person name="Sun Y."/>
            <person name="Zhan W."/>
            <person name="Jiang J."/>
            <person name="Wang Q."/>
            <person name="Zhang B."/>
            <person name="Ji P."/>
            <person name="Sakyi L.B."/>
            <person name="Cui X."/>
            <person name="Yuan T."/>
            <person name="Jiang B."/>
            <person name="Yang W."/>
            <person name="Lam T.T.-Y."/>
            <person name="Chang Q."/>
            <person name="Ding S."/>
            <person name="Wang X."/>
            <person name="Zhu J."/>
            <person name="Ruan X."/>
            <person name="Zhao L."/>
            <person name="Wei J."/>
            <person name="Que T."/>
            <person name="Du C."/>
            <person name="Cheng J."/>
            <person name="Dai P."/>
            <person name="Han X."/>
            <person name="Huang E."/>
            <person name="Gao Y."/>
            <person name="Liu J."/>
            <person name="Shao H."/>
            <person name="Ye R."/>
            <person name="Li L."/>
            <person name="Wei W."/>
            <person name="Wang X."/>
            <person name="Wang C."/>
            <person name="Huo Q."/>
            <person name="Li W."/>
            <person name="Guo W."/>
            <person name="Chen H."/>
            <person name="Chen S."/>
            <person name="Zhou L."/>
            <person name="Zhou L."/>
            <person name="Ni X."/>
            <person name="Tian J."/>
            <person name="Zhou Y."/>
            <person name="Sheng Y."/>
            <person name="Liu T."/>
            <person name="Pan Y."/>
            <person name="Xia L."/>
            <person name="Li J."/>
            <person name="Zhao F."/>
            <person name="Cao W."/>
        </authorList>
    </citation>
    <scope>NUCLEOTIDE SEQUENCE</scope>
    <source>
        <strain evidence="1">Rmic-2018</strain>
        <tissue evidence="1">Larvae</tissue>
    </source>
</reference>
<dbReference type="Proteomes" id="UP000821866">
    <property type="component" value="Chromosome 10"/>
</dbReference>
<evidence type="ECO:0000313" key="2">
    <source>
        <dbReference type="Proteomes" id="UP000821866"/>
    </source>
</evidence>
<dbReference type="AlphaFoldDB" id="A0A9J6EU22"/>
<organism evidence="1 2">
    <name type="scientific">Rhipicephalus microplus</name>
    <name type="common">Cattle tick</name>
    <name type="synonym">Boophilus microplus</name>
    <dbReference type="NCBI Taxonomy" id="6941"/>
    <lineage>
        <taxon>Eukaryota</taxon>
        <taxon>Metazoa</taxon>
        <taxon>Ecdysozoa</taxon>
        <taxon>Arthropoda</taxon>
        <taxon>Chelicerata</taxon>
        <taxon>Arachnida</taxon>
        <taxon>Acari</taxon>
        <taxon>Parasitiformes</taxon>
        <taxon>Ixodida</taxon>
        <taxon>Ixodoidea</taxon>
        <taxon>Ixodidae</taxon>
        <taxon>Rhipicephalinae</taxon>
        <taxon>Rhipicephalus</taxon>
        <taxon>Boophilus</taxon>
    </lineage>
</organism>
<dbReference type="EMBL" id="JABSTU010000002">
    <property type="protein sequence ID" value="KAH8037725.1"/>
    <property type="molecule type" value="Genomic_DNA"/>
</dbReference>
<evidence type="ECO:0000313" key="1">
    <source>
        <dbReference type="EMBL" id="KAH8037725.1"/>
    </source>
</evidence>